<proteinExistence type="inferred from homology"/>
<evidence type="ECO:0000256" key="1">
    <source>
        <dbReference type="ARBA" id="ARBA00022490"/>
    </source>
</evidence>
<dbReference type="SUPFAM" id="SSF47781">
    <property type="entry name" value="RuvA domain 2-like"/>
    <property type="match status" value="1"/>
</dbReference>
<keyword evidence="10" id="KW-1185">Reference proteome</keyword>
<dbReference type="GO" id="GO:0009378">
    <property type="term" value="F:four-way junction helicase activity"/>
    <property type="evidence" value="ECO:0007669"/>
    <property type="project" value="InterPro"/>
</dbReference>
<dbReference type="GO" id="GO:0005524">
    <property type="term" value="F:ATP binding"/>
    <property type="evidence" value="ECO:0007669"/>
    <property type="project" value="InterPro"/>
</dbReference>
<comment type="domain">
    <text evidence="6">Has three domains with a flexible linker between the domains II and III and assumes an 'L' shape. Domain III is highly mobile and contacts RuvB.</text>
</comment>
<dbReference type="InterPro" id="IPR036267">
    <property type="entry name" value="RuvA_C_sf"/>
</dbReference>
<dbReference type="InterPro" id="IPR000085">
    <property type="entry name" value="RuvA"/>
</dbReference>
<dbReference type="RefSeq" id="WP_310797708.1">
    <property type="nucleotide sequence ID" value="NZ_CP123872.1"/>
</dbReference>
<protein>
    <recommendedName>
        <fullName evidence="6">Holliday junction branch migration complex subunit RuvA</fullName>
    </recommendedName>
</protein>
<dbReference type="InterPro" id="IPR012340">
    <property type="entry name" value="NA-bd_OB-fold"/>
</dbReference>
<evidence type="ECO:0000259" key="8">
    <source>
        <dbReference type="Pfam" id="PF07499"/>
    </source>
</evidence>
<dbReference type="Gene3D" id="1.10.8.10">
    <property type="entry name" value="DNA helicase RuvA subunit, C-terminal domain"/>
    <property type="match status" value="1"/>
</dbReference>
<dbReference type="InterPro" id="IPR013849">
    <property type="entry name" value="DNA_helicase_Holl-junc_RuvA_I"/>
</dbReference>
<dbReference type="HAMAP" id="MF_00031">
    <property type="entry name" value="DNA_HJ_migration_RuvA"/>
    <property type="match status" value="1"/>
</dbReference>
<evidence type="ECO:0000256" key="5">
    <source>
        <dbReference type="ARBA" id="ARBA00023204"/>
    </source>
</evidence>
<dbReference type="Gene3D" id="2.40.50.140">
    <property type="entry name" value="Nucleic acid-binding proteins"/>
    <property type="match status" value="1"/>
</dbReference>
<keyword evidence="3 6" id="KW-0238">DNA-binding</keyword>
<dbReference type="EMBL" id="CP123872">
    <property type="protein sequence ID" value="WND01878.1"/>
    <property type="molecule type" value="Genomic_DNA"/>
</dbReference>
<accession>A0AA52EF07</accession>
<dbReference type="NCBIfam" id="TIGR00084">
    <property type="entry name" value="ruvA"/>
    <property type="match status" value="1"/>
</dbReference>
<dbReference type="GO" id="GO:0048476">
    <property type="term" value="C:Holliday junction resolvase complex"/>
    <property type="evidence" value="ECO:0007669"/>
    <property type="project" value="UniProtKB-UniRule"/>
</dbReference>
<dbReference type="SUPFAM" id="SSF50249">
    <property type="entry name" value="Nucleic acid-binding proteins"/>
    <property type="match status" value="1"/>
</dbReference>
<keyword evidence="1 6" id="KW-0963">Cytoplasm</keyword>
<dbReference type="Gene3D" id="1.10.150.20">
    <property type="entry name" value="5' to 3' exonuclease, C-terminal subdomain"/>
    <property type="match status" value="1"/>
</dbReference>
<evidence type="ECO:0000313" key="9">
    <source>
        <dbReference type="EMBL" id="WND01878.1"/>
    </source>
</evidence>
<comment type="similarity">
    <text evidence="6">Belongs to the RuvA family.</text>
</comment>
<feature type="domain" description="Holliday junction DNA helicase RuvA C-terminal" evidence="8">
    <location>
        <begin position="161"/>
        <end position="207"/>
    </location>
</feature>
<name>A0AA52EF07_9PROT</name>
<feature type="region of interest" description="Domain I" evidence="6">
    <location>
        <begin position="1"/>
        <end position="64"/>
    </location>
</feature>
<dbReference type="SUPFAM" id="SSF46929">
    <property type="entry name" value="DNA helicase RuvA subunit, C-terminal domain"/>
    <property type="match status" value="1"/>
</dbReference>
<dbReference type="InterPro" id="IPR011114">
    <property type="entry name" value="RuvA_C"/>
</dbReference>
<dbReference type="Pfam" id="PF01330">
    <property type="entry name" value="RuvA_N"/>
    <property type="match status" value="1"/>
</dbReference>
<dbReference type="Pfam" id="PF07499">
    <property type="entry name" value="RuvA_C"/>
    <property type="match status" value="1"/>
</dbReference>
<dbReference type="KEGG" id="tmk:QGN29_09975"/>
<evidence type="ECO:0000259" key="7">
    <source>
        <dbReference type="Pfam" id="PF01330"/>
    </source>
</evidence>
<sequence length="210" mass="21708">MIAKLTGILDEIGDGWAVVDVNGVGYLVHSSARTLDKLPTKGEAVQFFIETVVREDAFLLYGFGDKQEKECFTLLCSVQGVGAKVGLAILSVGSPSEIQTAIAAQDKGVISRASGVGPKLAGRIINELKDKVASLAVSTASQMPSDGSVSASPVNDKGDQVLADAVSALSNLGYRPAEAHTAVAMARSKVEGNISVNALIPLALKELASL</sequence>
<evidence type="ECO:0000313" key="10">
    <source>
        <dbReference type="Proteomes" id="UP001268683"/>
    </source>
</evidence>
<evidence type="ECO:0000256" key="3">
    <source>
        <dbReference type="ARBA" id="ARBA00023125"/>
    </source>
</evidence>
<keyword evidence="5 6" id="KW-0234">DNA repair</keyword>
<comment type="subunit">
    <text evidence="6">Homotetramer. Forms an RuvA(8)-RuvB(12)-Holliday junction (HJ) complex. HJ DNA is sandwiched between 2 RuvA tetramers; dsDNA enters through RuvA and exits via RuvB. An RuvB hexamer assembles on each DNA strand where it exits the tetramer. Each RuvB hexamer is contacted by two RuvA subunits (via domain III) on 2 adjacent RuvB subunits; this complex drives branch migration. In the full resolvosome a probable DNA-RuvA(4)-RuvB(12)-RuvC(2) complex forms which resolves the HJ.</text>
</comment>
<feature type="domain" description="DNA helicase Holliday junction RuvA type" evidence="7">
    <location>
        <begin position="1"/>
        <end position="62"/>
    </location>
</feature>
<reference evidence="9" key="1">
    <citation type="submission" date="2023-04" db="EMBL/GenBank/DDBJ databases">
        <title>Complete genome sequence of Temperatibacter marinus.</title>
        <authorList>
            <person name="Rong J.-C."/>
            <person name="Yi M.-L."/>
            <person name="Zhao Q."/>
        </authorList>
    </citation>
    <scope>NUCLEOTIDE SEQUENCE</scope>
    <source>
        <strain evidence="9">NBRC 110045</strain>
    </source>
</reference>
<dbReference type="GO" id="GO:0006310">
    <property type="term" value="P:DNA recombination"/>
    <property type="evidence" value="ECO:0007669"/>
    <property type="project" value="UniProtKB-UniRule"/>
</dbReference>
<dbReference type="GO" id="GO:0009379">
    <property type="term" value="C:Holliday junction helicase complex"/>
    <property type="evidence" value="ECO:0007669"/>
    <property type="project" value="InterPro"/>
</dbReference>
<dbReference type="CDD" id="cd14332">
    <property type="entry name" value="UBA_RuvA_C"/>
    <property type="match status" value="1"/>
</dbReference>
<dbReference type="GO" id="GO:0000400">
    <property type="term" value="F:four-way junction DNA binding"/>
    <property type="evidence" value="ECO:0007669"/>
    <property type="project" value="UniProtKB-UniRule"/>
</dbReference>
<gene>
    <name evidence="6 9" type="primary">ruvA</name>
    <name evidence="9" type="ORF">QGN29_09975</name>
</gene>
<dbReference type="Pfam" id="PF14520">
    <property type="entry name" value="HHH_5"/>
    <property type="match status" value="1"/>
</dbReference>
<keyword evidence="4 6" id="KW-0233">DNA recombination</keyword>
<dbReference type="GO" id="GO:0005737">
    <property type="term" value="C:cytoplasm"/>
    <property type="evidence" value="ECO:0007669"/>
    <property type="project" value="UniProtKB-SubCell"/>
</dbReference>
<evidence type="ECO:0000256" key="4">
    <source>
        <dbReference type="ARBA" id="ARBA00023172"/>
    </source>
</evidence>
<feature type="region of interest" description="Domain III" evidence="6">
    <location>
        <begin position="149"/>
        <end position="210"/>
    </location>
</feature>
<dbReference type="InterPro" id="IPR010994">
    <property type="entry name" value="RuvA_2-like"/>
</dbReference>
<dbReference type="GO" id="GO:0006281">
    <property type="term" value="P:DNA repair"/>
    <property type="evidence" value="ECO:0007669"/>
    <property type="project" value="UniProtKB-UniRule"/>
</dbReference>
<evidence type="ECO:0000256" key="2">
    <source>
        <dbReference type="ARBA" id="ARBA00022763"/>
    </source>
</evidence>
<keyword evidence="2 6" id="KW-0227">DNA damage</keyword>
<organism evidence="9 10">
    <name type="scientific">Temperatibacter marinus</name>
    <dbReference type="NCBI Taxonomy" id="1456591"/>
    <lineage>
        <taxon>Bacteria</taxon>
        <taxon>Pseudomonadati</taxon>
        <taxon>Pseudomonadota</taxon>
        <taxon>Alphaproteobacteria</taxon>
        <taxon>Kordiimonadales</taxon>
        <taxon>Temperatibacteraceae</taxon>
        <taxon>Temperatibacter</taxon>
    </lineage>
</organism>
<dbReference type="AlphaFoldDB" id="A0AA52EF07"/>
<evidence type="ECO:0000256" key="6">
    <source>
        <dbReference type="HAMAP-Rule" id="MF_00031"/>
    </source>
</evidence>
<comment type="caution">
    <text evidence="6">Lacks conserved residue(s) required for the propagation of feature annotation.</text>
</comment>
<dbReference type="Proteomes" id="UP001268683">
    <property type="component" value="Chromosome"/>
</dbReference>
<comment type="subcellular location">
    <subcellularLocation>
        <location evidence="6">Cytoplasm</location>
    </subcellularLocation>
</comment>
<comment type="function">
    <text evidence="6">The RuvA-RuvB-RuvC complex processes Holliday junction (HJ) DNA during genetic recombination and DNA repair, while the RuvA-RuvB complex plays an important role in the rescue of blocked DNA replication forks via replication fork reversal (RFR). RuvA specifically binds to HJ cruciform DNA, conferring on it an open structure. The RuvB hexamer acts as an ATP-dependent pump, pulling dsDNA into and through the RuvAB complex. HJ branch migration allows RuvC to scan DNA until it finds its consensus sequence, where it cleaves and resolves the cruciform DNA.</text>
</comment>